<evidence type="ECO:0000256" key="3">
    <source>
        <dbReference type="ARBA" id="ARBA00022723"/>
    </source>
</evidence>
<sequence>MADMINRAVSERDHKNNLLGNEWNNSGLWCFVQIRSTAHSVNKIFYSITGPGADQPPVGLFTMDRSTGNLYLTQPLDREEKDSYMVTHAVAEGSENAEAPMDITVKVIDQNDNKPTFNQSTFLGEVAEASPKGTVIKVVATDIDQPNTDNSDIRYRLISQEPTLPSDFMFVINPVTGVIRVNASGLDREVRLLKQIVLVFACFPPIEMKKIKLLFLLGYCVRLCVAC</sequence>
<dbReference type="InterPro" id="IPR020894">
    <property type="entry name" value="Cadherin_CS"/>
</dbReference>
<dbReference type="SUPFAM" id="SSF49313">
    <property type="entry name" value="Cadherin-like"/>
    <property type="match status" value="2"/>
</dbReference>
<evidence type="ECO:0000256" key="1">
    <source>
        <dbReference type="ARBA" id="ARBA00004236"/>
    </source>
</evidence>
<dbReference type="GO" id="GO:0005737">
    <property type="term" value="C:cytoplasm"/>
    <property type="evidence" value="ECO:0007669"/>
    <property type="project" value="TreeGrafter"/>
</dbReference>
<dbReference type="GO" id="GO:0016342">
    <property type="term" value="C:catenin complex"/>
    <property type="evidence" value="ECO:0007669"/>
    <property type="project" value="TreeGrafter"/>
</dbReference>
<reference evidence="11" key="1">
    <citation type="submission" date="2025-08" db="UniProtKB">
        <authorList>
            <consortium name="Ensembl"/>
        </authorList>
    </citation>
    <scope>IDENTIFICATION</scope>
</reference>
<evidence type="ECO:0000313" key="12">
    <source>
        <dbReference type="Proteomes" id="UP000694568"/>
    </source>
</evidence>
<dbReference type="InterPro" id="IPR015919">
    <property type="entry name" value="Cadherin-like_sf"/>
</dbReference>
<keyword evidence="2" id="KW-1003">Cell membrane</keyword>
<protein>
    <recommendedName>
        <fullName evidence="10">Cadherin domain-containing protein</fullName>
    </recommendedName>
</protein>
<dbReference type="PRINTS" id="PR00205">
    <property type="entry name" value="CADHERIN"/>
</dbReference>
<evidence type="ECO:0000256" key="7">
    <source>
        <dbReference type="ARBA" id="ARBA00023136"/>
    </source>
</evidence>
<dbReference type="SMART" id="SM00112">
    <property type="entry name" value="CA"/>
    <property type="match status" value="2"/>
</dbReference>
<reference evidence="11" key="2">
    <citation type="submission" date="2025-09" db="UniProtKB">
        <authorList>
            <consortium name="Ensembl"/>
        </authorList>
    </citation>
    <scope>IDENTIFICATION</scope>
</reference>
<dbReference type="PANTHER" id="PTHR24027">
    <property type="entry name" value="CADHERIN-23"/>
    <property type="match status" value="1"/>
</dbReference>
<evidence type="ECO:0000256" key="2">
    <source>
        <dbReference type="ARBA" id="ARBA00022475"/>
    </source>
</evidence>
<dbReference type="GO" id="GO:0044331">
    <property type="term" value="P:cell-cell adhesion mediated by cadherin"/>
    <property type="evidence" value="ECO:0007669"/>
    <property type="project" value="TreeGrafter"/>
</dbReference>
<dbReference type="GO" id="GO:0007498">
    <property type="term" value="P:mesoderm development"/>
    <property type="evidence" value="ECO:0007669"/>
    <property type="project" value="UniProtKB-ARBA"/>
</dbReference>
<dbReference type="GO" id="GO:0045296">
    <property type="term" value="F:cadherin binding"/>
    <property type="evidence" value="ECO:0007669"/>
    <property type="project" value="TreeGrafter"/>
</dbReference>
<dbReference type="FunFam" id="2.60.40.60:FF:000011">
    <property type="entry name" value="Cadherin 1"/>
    <property type="match status" value="1"/>
</dbReference>
<dbReference type="Gene3D" id="2.60.40.60">
    <property type="entry name" value="Cadherins"/>
    <property type="match status" value="2"/>
</dbReference>
<dbReference type="GO" id="GO:0001764">
    <property type="term" value="P:neuron migration"/>
    <property type="evidence" value="ECO:0007669"/>
    <property type="project" value="UniProtKB-ARBA"/>
</dbReference>
<name>A0A8C9Z9J3_SANLU</name>
<dbReference type="GO" id="GO:0007043">
    <property type="term" value="P:cell-cell junction assembly"/>
    <property type="evidence" value="ECO:0007669"/>
    <property type="project" value="TreeGrafter"/>
</dbReference>
<dbReference type="Ensembl" id="ENSSLUT00000038025.1">
    <property type="protein sequence ID" value="ENSSLUP00000036879.1"/>
    <property type="gene ID" value="ENSSLUG00000016465.1"/>
</dbReference>
<dbReference type="GO" id="GO:0000902">
    <property type="term" value="P:cell morphogenesis"/>
    <property type="evidence" value="ECO:0007669"/>
    <property type="project" value="TreeGrafter"/>
</dbReference>
<dbReference type="GO" id="GO:0001841">
    <property type="term" value="P:neural tube formation"/>
    <property type="evidence" value="ECO:0007669"/>
    <property type="project" value="UniProtKB-ARBA"/>
</dbReference>
<dbReference type="GO" id="GO:0007156">
    <property type="term" value="P:homophilic cell adhesion via plasma membrane adhesion molecules"/>
    <property type="evidence" value="ECO:0007669"/>
    <property type="project" value="InterPro"/>
</dbReference>
<keyword evidence="7" id="KW-0472">Membrane</keyword>
<dbReference type="GO" id="GO:0034332">
    <property type="term" value="P:adherens junction organization"/>
    <property type="evidence" value="ECO:0007669"/>
    <property type="project" value="UniProtKB-ARBA"/>
</dbReference>
<keyword evidence="4" id="KW-0677">Repeat</keyword>
<evidence type="ECO:0000256" key="4">
    <source>
        <dbReference type="ARBA" id="ARBA00022737"/>
    </source>
</evidence>
<dbReference type="InterPro" id="IPR002126">
    <property type="entry name" value="Cadherin-like_dom"/>
</dbReference>
<evidence type="ECO:0000313" key="11">
    <source>
        <dbReference type="Ensembl" id="ENSSLUP00000036879.1"/>
    </source>
</evidence>
<dbReference type="InterPro" id="IPR039808">
    <property type="entry name" value="Cadherin"/>
</dbReference>
<feature type="domain" description="Cadherin" evidence="10">
    <location>
        <begin position="43"/>
        <end position="117"/>
    </location>
</feature>
<comment type="subcellular location">
    <subcellularLocation>
        <location evidence="1">Cell membrane</location>
    </subcellularLocation>
</comment>
<evidence type="ECO:0000256" key="8">
    <source>
        <dbReference type="ARBA" id="ARBA00023180"/>
    </source>
</evidence>
<accession>A0A8C9Z9J3</accession>
<dbReference type="GO" id="GO:0030010">
    <property type="term" value="P:establishment of cell polarity"/>
    <property type="evidence" value="ECO:0007669"/>
    <property type="project" value="UniProtKB-ARBA"/>
</dbReference>
<dbReference type="GeneTree" id="ENSGT00940000154848"/>
<dbReference type="AlphaFoldDB" id="A0A8C9Z9J3"/>
<dbReference type="GO" id="GO:0005912">
    <property type="term" value="C:adherens junction"/>
    <property type="evidence" value="ECO:0007669"/>
    <property type="project" value="TreeGrafter"/>
</dbReference>
<dbReference type="GO" id="GO:0008013">
    <property type="term" value="F:beta-catenin binding"/>
    <property type="evidence" value="ECO:0007669"/>
    <property type="project" value="TreeGrafter"/>
</dbReference>
<keyword evidence="12" id="KW-1185">Reference proteome</keyword>
<dbReference type="GO" id="GO:0016339">
    <property type="term" value="P:calcium-dependent cell-cell adhesion via plasma membrane cell adhesion molecules"/>
    <property type="evidence" value="ECO:0007669"/>
    <property type="project" value="TreeGrafter"/>
</dbReference>
<dbReference type="GO" id="GO:0005509">
    <property type="term" value="F:calcium ion binding"/>
    <property type="evidence" value="ECO:0007669"/>
    <property type="project" value="UniProtKB-UniRule"/>
</dbReference>
<evidence type="ECO:0000259" key="10">
    <source>
        <dbReference type="PROSITE" id="PS50268"/>
    </source>
</evidence>
<dbReference type="GO" id="GO:0007398">
    <property type="term" value="P:ectoderm development"/>
    <property type="evidence" value="ECO:0007669"/>
    <property type="project" value="UniProtKB-ARBA"/>
</dbReference>
<dbReference type="PANTHER" id="PTHR24027:SF319">
    <property type="entry name" value="CADHERIN-1"/>
    <property type="match status" value="1"/>
</dbReference>
<keyword evidence="5 9" id="KW-0106">Calcium</keyword>
<proteinExistence type="predicted"/>
<dbReference type="CDD" id="cd11304">
    <property type="entry name" value="Cadherin_repeat"/>
    <property type="match status" value="1"/>
</dbReference>
<keyword evidence="6" id="KW-0130">Cell adhesion</keyword>
<evidence type="ECO:0000256" key="9">
    <source>
        <dbReference type="PROSITE-ProRule" id="PRU00043"/>
    </source>
</evidence>
<organism evidence="11 12">
    <name type="scientific">Sander lucioperca</name>
    <name type="common">Pike-perch</name>
    <name type="synonym">Perca lucioperca</name>
    <dbReference type="NCBI Taxonomy" id="283035"/>
    <lineage>
        <taxon>Eukaryota</taxon>
        <taxon>Metazoa</taxon>
        <taxon>Chordata</taxon>
        <taxon>Craniata</taxon>
        <taxon>Vertebrata</taxon>
        <taxon>Euteleostomi</taxon>
        <taxon>Actinopterygii</taxon>
        <taxon>Neopterygii</taxon>
        <taxon>Teleostei</taxon>
        <taxon>Neoteleostei</taxon>
        <taxon>Acanthomorphata</taxon>
        <taxon>Eupercaria</taxon>
        <taxon>Perciformes</taxon>
        <taxon>Percoidei</taxon>
        <taxon>Percidae</taxon>
        <taxon>Luciopercinae</taxon>
        <taxon>Sander</taxon>
    </lineage>
</organism>
<dbReference type="PROSITE" id="PS50268">
    <property type="entry name" value="CADHERIN_2"/>
    <property type="match status" value="2"/>
</dbReference>
<dbReference type="GO" id="GO:0042074">
    <property type="term" value="P:cell migration involved in gastrulation"/>
    <property type="evidence" value="ECO:0007669"/>
    <property type="project" value="UniProtKB-ARBA"/>
</dbReference>
<feature type="domain" description="Cadherin" evidence="10">
    <location>
        <begin position="118"/>
        <end position="189"/>
    </location>
</feature>
<evidence type="ECO:0000256" key="5">
    <source>
        <dbReference type="ARBA" id="ARBA00022837"/>
    </source>
</evidence>
<dbReference type="FunFam" id="2.60.40.60:FF:000022">
    <property type="entry name" value="Cadherin 2"/>
    <property type="match status" value="1"/>
</dbReference>
<dbReference type="Proteomes" id="UP000694568">
    <property type="component" value="Unplaced"/>
</dbReference>
<keyword evidence="8" id="KW-0325">Glycoprotein</keyword>
<keyword evidence="3" id="KW-0479">Metal-binding</keyword>
<evidence type="ECO:0000256" key="6">
    <source>
        <dbReference type="ARBA" id="ARBA00022889"/>
    </source>
</evidence>
<dbReference type="Pfam" id="PF00028">
    <property type="entry name" value="Cadherin"/>
    <property type="match status" value="2"/>
</dbReference>
<dbReference type="PROSITE" id="PS00232">
    <property type="entry name" value="CADHERIN_1"/>
    <property type="match status" value="1"/>
</dbReference>